<protein>
    <submittedName>
        <fullName evidence="1">Uncharacterized protein</fullName>
    </submittedName>
</protein>
<dbReference type="RefSeq" id="WP_008619175.1">
    <property type="nucleotide sequence ID" value="NZ_AONQ01000044.1"/>
</dbReference>
<evidence type="ECO:0000313" key="2">
    <source>
        <dbReference type="Proteomes" id="UP000011744"/>
    </source>
</evidence>
<dbReference type="STRING" id="1244869.H261_15295"/>
<dbReference type="EMBL" id="AONQ01000044">
    <property type="protein sequence ID" value="EME69038.1"/>
    <property type="molecule type" value="Genomic_DNA"/>
</dbReference>
<keyword evidence="2" id="KW-1185">Reference proteome</keyword>
<dbReference type="PATRIC" id="fig|1244869.3.peg.3073"/>
<comment type="caution">
    <text evidence="1">The sequence shown here is derived from an EMBL/GenBank/DDBJ whole genome shotgun (WGS) entry which is preliminary data.</text>
</comment>
<sequence>MKRKRRNGKAGASVAEVFLRGFVATALLSALQNRDAAAALPWRKVLRHGLQGGAALAAGTKAAEAAARRDYRTGAAAVLAGAAVVMAAETALQSPLIQENSLGQEEA</sequence>
<dbReference type="Proteomes" id="UP000011744">
    <property type="component" value="Unassembled WGS sequence"/>
</dbReference>
<evidence type="ECO:0000313" key="1">
    <source>
        <dbReference type="EMBL" id="EME69038.1"/>
    </source>
</evidence>
<organism evidence="1 2">
    <name type="scientific">Paramagnetospirillum caucaseum</name>
    <dbReference type="NCBI Taxonomy" id="1244869"/>
    <lineage>
        <taxon>Bacteria</taxon>
        <taxon>Pseudomonadati</taxon>
        <taxon>Pseudomonadota</taxon>
        <taxon>Alphaproteobacteria</taxon>
        <taxon>Rhodospirillales</taxon>
        <taxon>Magnetospirillaceae</taxon>
        <taxon>Paramagnetospirillum</taxon>
    </lineage>
</organism>
<name>M3A8A8_9PROT</name>
<dbReference type="AlphaFoldDB" id="M3A8A8"/>
<accession>M3A8A8</accession>
<gene>
    <name evidence="1" type="ORF">H261_15295</name>
</gene>
<reference evidence="1 2" key="1">
    <citation type="journal article" date="2014" name="Genome Announc.">
        <title>Draft Genome Sequence of Magnetospirillum sp. Strain SO-1, a Freshwater Magnetotactic Bacterium Isolated from the Ol'khovka River, Russia.</title>
        <authorList>
            <person name="Grouzdev D.S."/>
            <person name="Dziuba M.V."/>
            <person name="Sukhacheva M.S."/>
            <person name="Mardanov A.V."/>
            <person name="Beletskiy A.V."/>
            <person name="Kuznetsov B.B."/>
            <person name="Skryabin K.G."/>
        </authorList>
    </citation>
    <scope>NUCLEOTIDE SEQUENCE [LARGE SCALE GENOMIC DNA]</scope>
    <source>
        <strain evidence="1 2">SO-1</strain>
    </source>
</reference>
<dbReference type="eggNOG" id="ENOG50331T8">
    <property type="taxonomic scope" value="Bacteria"/>
</dbReference>
<proteinExistence type="predicted"/>